<dbReference type="PANTHER" id="PTHR35903">
    <property type="entry name" value="FLAGELLIN B1"/>
    <property type="match status" value="1"/>
</dbReference>
<evidence type="ECO:0000256" key="3">
    <source>
        <dbReference type="ARBA" id="ARBA00022440"/>
    </source>
</evidence>
<keyword evidence="6" id="KW-0966">Cell projection</keyword>
<comment type="caution">
    <text evidence="6">The sequence shown here is derived from an EMBL/GenBank/DDBJ whole genome shotgun (WGS) entry which is preliminary data.</text>
</comment>
<keyword evidence="6" id="KW-0282">Flagellum</keyword>
<dbReference type="Proteomes" id="UP000885936">
    <property type="component" value="Unassembled WGS sequence"/>
</dbReference>
<dbReference type="NCBIfam" id="TIGR02537">
    <property type="entry name" value="arch_flag_Nterm"/>
    <property type="match status" value="1"/>
</dbReference>
<name>A0A7J2S057_9EURY</name>
<accession>A0A7J2S057</accession>
<evidence type="ECO:0000256" key="4">
    <source>
        <dbReference type="RuleBase" id="RU361282"/>
    </source>
</evidence>
<dbReference type="PANTHER" id="PTHR35903:SF1">
    <property type="entry name" value="FLAGELLIN B1"/>
    <property type="match status" value="1"/>
</dbReference>
<dbReference type="InterPro" id="IPR013373">
    <property type="entry name" value="Flagellin/pilin_N_arc"/>
</dbReference>
<dbReference type="GO" id="GO:0005198">
    <property type="term" value="F:structural molecule activity"/>
    <property type="evidence" value="ECO:0007669"/>
    <property type="project" value="InterPro"/>
</dbReference>
<comment type="subcellular location">
    <subcellularLocation>
        <location evidence="1 4">Archaeal flagellum</location>
    </subcellularLocation>
</comment>
<evidence type="ECO:0000313" key="6">
    <source>
        <dbReference type="EMBL" id="HEC56876.1"/>
    </source>
</evidence>
<protein>
    <recommendedName>
        <fullName evidence="4">Flagellin</fullName>
    </recommendedName>
</protein>
<sequence>MPSVYCLIIPTISFIYVNIHIIKVNLNIIFKGGEIIMQYIRKITFIKDERAQAGIGTLIIFIAMVLVAAVAAAVLIQTSGVLQQKAQETGQQTIQEVSSNIEIVGIVGHRVSATANDFETINITVKPMAGSGPIDLYQMVIAIQNETKRIESIKYIPDTQAASQTSTQFYVVELRDDDDSLNASTTTTTVINAGDLINIVLKPGTEMDFPTREPVRIEIKPEHGAAVIKDLITPPSYSVERNVVLFP</sequence>
<comment type="similarity">
    <text evidence="2 4">Belongs to the archaeal flagellin family.</text>
</comment>
<keyword evidence="5" id="KW-0472">Membrane</keyword>
<reference evidence="6" key="1">
    <citation type="journal article" date="2020" name="mSystems">
        <title>Genome- and Community-Level Interaction Insights into Carbon Utilization and Element Cycling Functions of Hydrothermarchaeota in Hydrothermal Sediment.</title>
        <authorList>
            <person name="Zhou Z."/>
            <person name="Liu Y."/>
            <person name="Xu W."/>
            <person name="Pan J."/>
            <person name="Luo Z.H."/>
            <person name="Li M."/>
        </authorList>
    </citation>
    <scope>NUCLEOTIDE SEQUENCE [LARGE SCALE GENOMIC DNA]</scope>
    <source>
        <strain evidence="6">HyVt-386</strain>
    </source>
</reference>
<proteinExistence type="inferred from homology"/>
<dbReference type="EMBL" id="DRIE01000050">
    <property type="protein sequence ID" value="HEC56876.1"/>
    <property type="molecule type" value="Genomic_DNA"/>
</dbReference>
<evidence type="ECO:0000256" key="2">
    <source>
        <dbReference type="ARBA" id="ARBA00010256"/>
    </source>
</evidence>
<evidence type="ECO:0000256" key="1">
    <source>
        <dbReference type="ARBA" id="ARBA00004618"/>
    </source>
</evidence>
<evidence type="ECO:0000256" key="5">
    <source>
        <dbReference type="SAM" id="Phobius"/>
    </source>
</evidence>
<organism evidence="6">
    <name type="scientific">Candidatus Syntropharchaeum butanivorans</name>
    <dbReference type="NCBI Taxonomy" id="1839936"/>
    <lineage>
        <taxon>Archaea</taxon>
        <taxon>Methanobacteriati</taxon>
        <taxon>Methanobacteriota</taxon>
        <taxon>Stenosarchaea group</taxon>
        <taxon>Methanomicrobia</taxon>
        <taxon>Methanosarcinales</taxon>
        <taxon>ANME-2 cluster</taxon>
        <taxon>Candidatus Syntropharchaeum</taxon>
    </lineage>
</organism>
<dbReference type="Pfam" id="PF01917">
    <property type="entry name" value="Flagellin_arch-type"/>
    <property type="match status" value="1"/>
</dbReference>
<comment type="function">
    <text evidence="4">Flagellin is the subunit protein which polymerizes to form the filaments of archaeal flagella.</text>
</comment>
<keyword evidence="3 4" id="KW-0974">Archaeal flagellum</keyword>
<gene>
    <name evidence="6" type="ORF">ENI32_03200</name>
</gene>
<dbReference type="InterPro" id="IPR002774">
    <property type="entry name" value="Flagellin_arc-type"/>
</dbReference>
<dbReference type="GO" id="GO:0097589">
    <property type="term" value="C:archaeal-type flagellum"/>
    <property type="evidence" value="ECO:0007669"/>
    <property type="project" value="UniProtKB-SubCell"/>
</dbReference>
<dbReference type="GO" id="GO:0097588">
    <property type="term" value="P:archaeal or bacterial-type flagellum-dependent cell motility"/>
    <property type="evidence" value="ECO:0007669"/>
    <property type="project" value="InterPro"/>
</dbReference>
<keyword evidence="5" id="KW-0812">Transmembrane</keyword>
<dbReference type="AlphaFoldDB" id="A0A7J2S057"/>
<keyword evidence="6" id="KW-0969">Cilium</keyword>
<feature type="transmembrane region" description="Helical" evidence="5">
    <location>
        <begin position="51"/>
        <end position="76"/>
    </location>
</feature>
<keyword evidence="5" id="KW-1133">Transmembrane helix</keyword>